<evidence type="ECO:0000313" key="13">
    <source>
        <dbReference type="Proteomes" id="UP000029868"/>
    </source>
</evidence>
<keyword evidence="5 7" id="KW-0807">Transducer</keyword>
<dbReference type="AlphaFoldDB" id="A0A099L689"/>
<dbReference type="InterPro" id="IPR004090">
    <property type="entry name" value="Chemotax_Me-accpt_rcpt"/>
</dbReference>
<dbReference type="GO" id="GO:0007165">
    <property type="term" value="P:signal transduction"/>
    <property type="evidence" value="ECO:0007669"/>
    <property type="project" value="UniProtKB-KW"/>
</dbReference>
<evidence type="ECO:0000259" key="10">
    <source>
        <dbReference type="PROSITE" id="PS50111"/>
    </source>
</evidence>
<evidence type="ECO:0000256" key="1">
    <source>
        <dbReference type="ARBA" id="ARBA00004141"/>
    </source>
</evidence>
<feature type="transmembrane region" description="Helical" evidence="9">
    <location>
        <begin position="12"/>
        <end position="35"/>
    </location>
</feature>
<dbReference type="CDD" id="cd11386">
    <property type="entry name" value="MCP_signal"/>
    <property type="match status" value="1"/>
</dbReference>
<dbReference type="InterPro" id="IPR004089">
    <property type="entry name" value="MCPsignal_dom"/>
</dbReference>
<dbReference type="PANTHER" id="PTHR32089:SF119">
    <property type="entry name" value="METHYL-ACCEPTING CHEMOTAXIS PROTEIN CTPL"/>
    <property type="match status" value="1"/>
</dbReference>
<comment type="similarity">
    <text evidence="6">Belongs to the methyl-accepting chemotaxis (MCP) protein family.</text>
</comment>
<protein>
    <submittedName>
        <fullName evidence="12">Methyl-accepting chemotaxis sensory transducer</fullName>
    </submittedName>
</protein>
<proteinExistence type="inferred from homology"/>
<feature type="domain" description="Methyl-accepting transducer" evidence="10">
    <location>
        <begin position="267"/>
        <end position="503"/>
    </location>
</feature>
<dbReference type="PRINTS" id="PR00260">
    <property type="entry name" value="CHEMTRNSDUCR"/>
</dbReference>
<dbReference type="PROSITE" id="PS50885">
    <property type="entry name" value="HAMP"/>
    <property type="match status" value="1"/>
</dbReference>
<evidence type="ECO:0000259" key="11">
    <source>
        <dbReference type="PROSITE" id="PS50885"/>
    </source>
</evidence>
<feature type="coiled-coil region" evidence="8">
    <location>
        <begin position="509"/>
        <end position="536"/>
    </location>
</feature>
<evidence type="ECO:0000256" key="4">
    <source>
        <dbReference type="ARBA" id="ARBA00023136"/>
    </source>
</evidence>
<dbReference type="FunFam" id="1.10.287.950:FF:000001">
    <property type="entry name" value="Methyl-accepting chemotaxis sensory transducer"/>
    <property type="match status" value="1"/>
</dbReference>
<keyword evidence="8" id="KW-0175">Coiled coil</keyword>
<evidence type="ECO:0000313" key="12">
    <source>
        <dbReference type="EMBL" id="KGJ97622.1"/>
    </source>
</evidence>
<evidence type="ECO:0000256" key="2">
    <source>
        <dbReference type="ARBA" id="ARBA00022692"/>
    </source>
</evidence>
<dbReference type="SUPFAM" id="SSF58104">
    <property type="entry name" value="Methyl-accepting chemotaxis protein (MCP) signaling domain"/>
    <property type="match status" value="1"/>
</dbReference>
<dbReference type="PATRIC" id="fig|28229.3.peg.369"/>
<dbReference type="Proteomes" id="UP000029868">
    <property type="component" value="Unassembled WGS sequence"/>
</dbReference>
<sequence>MNAFKSLSIEFKILLIPTVGALGFCIYLMMSLIAMSTIVDQVDRAYRVEYQLLQTSEYSLVRLDKIKETLGNAATMGEIELLDDATGFSQEIKDKINATIPIDDESADFLRQILIEFDRYFNEAYSLSKEMVEGTADFSTLGQRSKGMSEQLKLIQNDLNKFQSQRYASFTASFESMSEQAESTSSTGLLVGTITIILLFAVAIPIARAIRSNLKGVIDSLQDIAQENGDLTVRLSTNSTDEIGDLVFWFNSFVEKLQGVIKKVVDTALPLAENSQTIQRLSEQTIDTFQRQSDSVLQSRQSVEEMSLSVGDITTNAAEAAGSARNASEEANKGKQVVENTVSGIKELADSVTQSAETILQLQEDTNKVNVVLEVIRGIAEQTNLLALNAAIEAARAGEQGRGFAVVADEVRNLASRTQESTEQINQMLEQLQGAASKAVTMMESSQASVEASVKSANVAGESLVSITETVNTIMDMNGAIAVATEEQHQVSGLMVGHVEDIQSCADEASAVSTEIAQVSNKLAELSSELEEVARQFKV</sequence>
<evidence type="ECO:0000256" key="8">
    <source>
        <dbReference type="SAM" id="Coils"/>
    </source>
</evidence>
<comment type="subcellular location">
    <subcellularLocation>
        <location evidence="1">Membrane</location>
        <topology evidence="1">Multi-pass membrane protein</topology>
    </subcellularLocation>
</comment>
<reference evidence="12 13" key="1">
    <citation type="submission" date="2014-08" db="EMBL/GenBank/DDBJ databases">
        <title>Genomic and Phenotypic Diversity of Colwellia psychrerythraea strains from Disparate Marine Basins.</title>
        <authorList>
            <person name="Techtmann S.M."/>
            <person name="Stelling S.C."/>
            <person name="Utturkar S.M."/>
            <person name="Alshibli N."/>
            <person name="Harris A."/>
            <person name="Brown S.D."/>
            <person name="Hazen T.C."/>
        </authorList>
    </citation>
    <scope>NUCLEOTIDE SEQUENCE [LARGE SCALE GENOMIC DNA]</scope>
    <source>
        <strain evidence="12 13">GAB14E</strain>
    </source>
</reference>
<dbReference type="GO" id="GO:0016020">
    <property type="term" value="C:membrane"/>
    <property type="evidence" value="ECO:0007669"/>
    <property type="project" value="UniProtKB-SubCell"/>
</dbReference>
<name>A0A099L689_COLPS</name>
<dbReference type="OrthoDB" id="49457at2"/>
<feature type="domain" description="HAMP" evidence="11">
    <location>
        <begin position="208"/>
        <end position="262"/>
    </location>
</feature>
<feature type="transmembrane region" description="Helical" evidence="9">
    <location>
        <begin position="187"/>
        <end position="207"/>
    </location>
</feature>
<evidence type="ECO:0000256" key="6">
    <source>
        <dbReference type="ARBA" id="ARBA00029447"/>
    </source>
</evidence>
<keyword evidence="3 9" id="KW-1133">Transmembrane helix</keyword>
<dbReference type="SMART" id="SM00283">
    <property type="entry name" value="MA"/>
    <property type="match status" value="1"/>
</dbReference>
<evidence type="ECO:0000256" key="3">
    <source>
        <dbReference type="ARBA" id="ARBA00022989"/>
    </source>
</evidence>
<dbReference type="PANTHER" id="PTHR32089">
    <property type="entry name" value="METHYL-ACCEPTING CHEMOTAXIS PROTEIN MCPB"/>
    <property type="match status" value="1"/>
</dbReference>
<dbReference type="GO" id="GO:0004888">
    <property type="term" value="F:transmembrane signaling receptor activity"/>
    <property type="evidence" value="ECO:0007669"/>
    <property type="project" value="InterPro"/>
</dbReference>
<dbReference type="EMBL" id="JQEC01000002">
    <property type="protein sequence ID" value="KGJ97622.1"/>
    <property type="molecule type" value="Genomic_DNA"/>
</dbReference>
<dbReference type="GO" id="GO:0006935">
    <property type="term" value="P:chemotaxis"/>
    <property type="evidence" value="ECO:0007669"/>
    <property type="project" value="InterPro"/>
</dbReference>
<dbReference type="CDD" id="cd06225">
    <property type="entry name" value="HAMP"/>
    <property type="match status" value="1"/>
</dbReference>
<dbReference type="PROSITE" id="PS50111">
    <property type="entry name" value="CHEMOTAXIS_TRANSDUC_2"/>
    <property type="match status" value="1"/>
</dbReference>
<dbReference type="InterPro" id="IPR003660">
    <property type="entry name" value="HAMP_dom"/>
</dbReference>
<keyword evidence="4 9" id="KW-0472">Membrane</keyword>
<dbReference type="Gene3D" id="1.10.287.950">
    <property type="entry name" value="Methyl-accepting chemotaxis protein"/>
    <property type="match status" value="1"/>
</dbReference>
<gene>
    <name evidence="12" type="ORF">GAB14E_1211</name>
</gene>
<evidence type="ECO:0000256" key="7">
    <source>
        <dbReference type="PROSITE-ProRule" id="PRU00284"/>
    </source>
</evidence>
<dbReference type="Pfam" id="PF00672">
    <property type="entry name" value="HAMP"/>
    <property type="match status" value="1"/>
</dbReference>
<dbReference type="SMART" id="SM00304">
    <property type="entry name" value="HAMP"/>
    <property type="match status" value="1"/>
</dbReference>
<comment type="caution">
    <text evidence="12">The sequence shown here is derived from an EMBL/GenBank/DDBJ whole genome shotgun (WGS) entry which is preliminary data.</text>
</comment>
<dbReference type="Pfam" id="PF00015">
    <property type="entry name" value="MCPsignal"/>
    <property type="match status" value="1"/>
</dbReference>
<evidence type="ECO:0000256" key="9">
    <source>
        <dbReference type="SAM" id="Phobius"/>
    </source>
</evidence>
<organism evidence="12 13">
    <name type="scientific">Colwellia psychrerythraea</name>
    <name type="common">Vibrio psychroerythus</name>
    <dbReference type="NCBI Taxonomy" id="28229"/>
    <lineage>
        <taxon>Bacteria</taxon>
        <taxon>Pseudomonadati</taxon>
        <taxon>Pseudomonadota</taxon>
        <taxon>Gammaproteobacteria</taxon>
        <taxon>Alteromonadales</taxon>
        <taxon>Colwelliaceae</taxon>
        <taxon>Colwellia</taxon>
    </lineage>
</organism>
<evidence type="ECO:0000256" key="5">
    <source>
        <dbReference type="ARBA" id="ARBA00023224"/>
    </source>
</evidence>
<keyword evidence="2 9" id="KW-0812">Transmembrane</keyword>
<accession>A0A099L689</accession>